<feature type="chain" id="PRO_5040987652" description="SH3b domain-containing protein" evidence="2">
    <location>
        <begin position="28"/>
        <end position="838"/>
    </location>
</feature>
<evidence type="ECO:0000256" key="2">
    <source>
        <dbReference type="SAM" id="SignalP"/>
    </source>
</evidence>
<name>A0A9X6STU9_BACCE</name>
<evidence type="ECO:0000259" key="3">
    <source>
        <dbReference type="PROSITE" id="PS51781"/>
    </source>
</evidence>
<evidence type="ECO:0000313" key="5">
    <source>
        <dbReference type="Proteomes" id="UP000219922"/>
    </source>
</evidence>
<dbReference type="AlphaFoldDB" id="A0A9X6STU9"/>
<dbReference type="InterPro" id="IPR003646">
    <property type="entry name" value="SH3-like_bac-type"/>
</dbReference>
<dbReference type="EMBL" id="NVMX01000074">
    <property type="protein sequence ID" value="PDZ95017.1"/>
    <property type="molecule type" value="Genomic_DNA"/>
</dbReference>
<dbReference type="GO" id="GO:0004040">
    <property type="term" value="F:amidase activity"/>
    <property type="evidence" value="ECO:0007669"/>
    <property type="project" value="InterPro"/>
</dbReference>
<dbReference type="Pfam" id="PF01832">
    <property type="entry name" value="Glucosaminidase"/>
    <property type="match status" value="1"/>
</dbReference>
<gene>
    <name evidence="4" type="ORF">CON36_30640</name>
</gene>
<dbReference type="Proteomes" id="UP000219922">
    <property type="component" value="Unassembled WGS sequence"/>
</dbReference>
<evidence type="ECO:0000256" key="1">
    <source>
        <dbReference type="ARBA" id="ARBA00022801"/>
    </source>
</evidence>
<dbReference type="SMART" id="SM00047">
    <property type="entry name" value="LYZ2"/>
    <property type="match status" value="1"/>
</dbReference>
<dbReference type="PROSITE" id="PS51781">
    <property type="entry name" value="SH3B"/>
    <property type="match status" value="1"/>
</dbReference>
<evidence type="ECO:0000313" key="4">
    <source>
        <dbReference type="EMBL" id="PDZ95017.1"/>
    </source>
</evidence>
<dbReference type="PANTHER" id="PTHR33308">
    <property type="entry name" value="PEPTIDOGLYCAN HYDROLASE FLGJ"/>
    <property type="match status" value="1"/>
</dbReference>
<dbReference type="Pfam" id="PF08239">
    <property type="entry name" value="SH3_3"/>
    <property type="match status" value="1"/>
</dbReference>
<dbReference type="Gene3D" id="1.10.530.10">
    <property type="match status" value="1"/>
</dbReference>
<organism evidence="4 5">
    <name type="scientific">Bacillus cereus</name>
    <dbReference type="NCBI Taxonomy" id="1396"/>
    <lineage>
        <taxon>Bacteria</taxon>
        <taxon>Bacillati</taxon>
        <taxon>Bacillota</taxon>
        <taxon>Bacilli</taxon>
        <taxon>Bacillales</taxon>
        <taxon>Bacillaceae</taxon>
        <taxon>Bacillus</taxon>
        <taxon>Bacillus cereus group</taxon>
    </lineage>
</organism>
<accession>A0A9X6STU9</accession>
<reference evidence="4 5" key="1">
    <citation type="submission" date="2017-09" db="EMBL/GenBank/DDBJ databases">
        <title>Large-scale bioinformatics analysis of Bacillus genomes uncovers conserved roles of natural products in bacterial physiology.</title>
        <authorList>
            <consortium name="Agbiome Team Llc"/>
            <person name="Bleich R.M."/>
            <person name="Grubbs K.J."/>
            <person name="Santa Maria K.C."/>
            <person name="Allen S.E."/>
            <person name="Farag S."/>
            <person name="Shank E.A."/>
            <person name="Bowers A."/>
        </authorList>
    </citation>
    <scope>NUCLEOTIDE SEQUENCE [LARGE SCALE GENOMIC DNA]</scope>
    <source>
        <strain evidence="4 5">AFS092789</strain>
    </source>
</reference>
<sequence>MKKQIKLVSTNVSIALAMLCSSAPVHAQSNKTSGTTEEEIKTRFDYIDEGTYTKKIEPSMRNVVTTKTLIRSLSLDESSYSYIAYIHNNDRLSLHLNPNVDSVTNSTVSPQNLQVYQTNGEWIQVRTWLGPMWIRNVNGAVEEIKATPYRKQLKLAERVSLHDLPFEETKRTESIAPQTVQVVEKANKGWFKIKTWVGEKWIYTTSGEIQEPPVRNDIILPKPMALKAVVNATDLNVRSAPSTNGVVLGKLTQYSNIDVKEVQSGWATIQYNNQTAYVSAAYLNLYQEPQPETNVYKEGTMLLNSQSRLNLYRTPSSDTYVGATVAPQVLTASRRVDKYWYEIQTWLGPMFVNLEESSGAEATDVITYSKGTLNLNKTTEIYDYPFASSPVIQAVAAQPVPYVAKTKGYYLIETWLGQKWIKSEESSYPIIDGGSSEVPMSSYKVTTTKGSNYYKDLNTAKINFVNSTDNDAYLTVNDAVIDMKNGFARANKVADIYNLSGSKVTYVEADTEMTVTKITDDKVYISYAGKDGFIAKVDVNLIPFAKGENRSSFKKDSRGKLIHRIYKGNSSYYDLEVGTAPDYLVTGQQYYTYNPKQIDGKDSYQYFMYMPIRMKASYTAEEIDNYIRANSPDSPLIGTGKYFVGAANKYNINVGYFLAHAIHESAWGKSKIAKEKNNLFGFKAVDSNPYDGAAAFATLEEGIYYCADYISKNYINTSDWRYNGGFVGDKAEGMNVYYASDAYWGEKIAGHMNKLDNMYGNRERKKYPLGKVSAGVTAYTMSNNNPINAKKLAIGTYALKLSEVQTSQGAFYQITSDDAVYNNQLYIKSSDFKTVSSY</sequence>
<comment type="caution">
    <text evidence="4">The sequence shown here is derived from an EMBL/GenBank/DDBJ whole genome shotgun (WGS) entry which is preliminary data.</text>
</comment>
<feature type="signal peptide" evidence="2">
    <location>
        <begin position="1"/>
        <end position="27"/>
    </location>
</feature>
<dbReference type="InterPro" id="IPR051056">
    <property type="entry name" value="Glycosyl_Hydrolase_73"/>
</dbReference>
<keyword evidence="1" id="KW-0378">Hydrolase</keyword>
<dbReference type="SMART" id="SM00287">
    <property type="entry name" value="SH3b"/>
    <property type="match status" value="1"/>
</dbReference>
<proteinExistence type="predicted"/>
<feature type="domain" description="SH3b" evidence="3">
    <location>
        <begin position="225"/>
        <end position="287"/>
    </location>
</feature>
<protein>
    <recommendedName>
        <fullName evidence="3">SH3b domain-containing protein</fullName>
    </recommendedName>
</protein>
<dbReference type="Gene3D" id="2.30.30.40">
    <property type="entry name" value="SH3 Domains"/>
    <property type="match status" value="1"/>
</dbReference>
<dbReference type="RefSeq" id="WP_098006294.1">
    <property type="nucleotide sequence ID" value="NZ_NVMX01000074.1"/>
</dbReference>
<dbReference type="PANTHER" id="PTHR33308:SF9">
    <property type="entry name" value="PEPTIDOGLYCAN HYDROLASE FLGJ"/>
    <property type="match status" value="1"/>
</dbReference>
<keyword evidence="2" id="KW-0732">Signal</keyword>
<dbReference type="InterPro" id="IPR002901">
    <property type="entry name" value="MGlyc_endo_b_GlcNAc-like_dom"/>
</dbReference>